<dbReference type="PROSITE" id="PS00136">
    <property type="entry name" value="SUBTILASE_ASP"/>
    <property type="match status" value="1"/>
</dbReference>
<dbReference type="EC" id="3.4.21.62" evidence="8"/>
<dbReference type="Gene3D" id="3.40.50.200">
    <property type="entry name" value="Peptidase S8/S53 domain"/>
    <property type="match status" value="1"/>
</dbReference>
<feature type="active site" description="Charge relay system" evidence="5">
    <location>
        <position position="155"/>
    </location>
</feature>
<dbReference type="InterPro" id="IPR050131">
    <property type="entry name" value="Peptidase_S8_subtilisin-like"/>
</dbReference>
<dbReference type="PANTHER" id="PTHR43806:SF11">
    <property type="entry name" value="CEREVISIN-RELATED"/>
    <property type="match status" value="1"/>
</dbReference>
<keyword evidence="9" id="KW-1185">Reference proteome</keyword>
<evidence type="ECO:0000256" key="3">
    <source>
        <dbReference type="ARBA" id="ARBA00022801"/>
    </source>
</evidence>
<dbReference type="InterPro" id="IPR023828">
    <property type="entry name" value="Peptidase_S8_Ser-AS"/>
</dbReference>
<organism evidence="8 9">
    <name type="scientific">Adhaeretor mobilis</name>
    <dbReference type="NCBI Taxonomy" id="1930276"/>
    <lineage>
        <taxon>Bacteria</taxon>
        <taxon>Pseudomonadati</taxon>
        <taxon>Planctomycetota</taxon>
        <taxon>Planctomycetia</taxon>
        <taxon>Pirellulales</taxon>
        <taxon>Lacipirellulaceae</taxon>
        <taxon>Adhaeretor</taxon>
    </lineage>
</organism>
<evidence type="ECO:0000256" key="5">
    <source>
        <dbReference type="PROSITE-ProRule" id="PRU01240"/>
    </source>
</evidence>
<evidence type="ECO:0000259" key="7">
    <source>
        <dbReference type="Pfam" id="PF00082"/>
    </source>
</evidence>
<dbReference type="InterPro" id="IPR022398">
    <property type="entry name" value="Peptidase_S8_His-AS"/>
</dbReference>
<keyword evidence="4 5" id="KW-0720">Serine protease</keyword>
<dbReference type="AlphaFoldDB" id="A0A517MY95"/>
<dbReference type="PROSITE" id="PS51892">
    <property type="entry name" value="SUBTILASE"/>
    <property type="match status" value="1"/>
</dbReference>
<evidence type="ECO:0000313" key="8">
    <source>
        <dbReference type="EMBL" id="QDS99797.1"/>
    </source>
</evidence>
<keyword evidence="2 5" id="KW-0645">Protease</keyword>
<dbReference type="PROSITE" id="PS00137">
    <property type="entry name" value="SUBTILASE_HIS"/>
    <property type="match status" value="1"/>
</dbReference>
<evidence type="ECO:0000256" key="4">
    <source>
        <dbReference type="ARBA" id="ARBA00022825"/>
    </source>
</evidence>
<dbReference type="InterPro" id="IPR023827">
    <property type="entry name" value="Peptidase_S8_Asp-AS"/>
</dbReference>
<reference evidence="8 9" key="1">
    <citation type="submission" date="2019-02" db="EMBL/GenBank/DDBJ databases">
        <title>Deep-cultivation of Planctomycetes and their phenomic and genomic characterization uncovers novel biology.</title>
        <authorList>
            <person name="Wiegand S."/>
            <person name="Jogler M."/>
            <person name="Boedeker C."/>
            <person name="Pinto D."/>
            <person name="Vollmers J."/>
            <person name="Rivas-Marin E."/>
            <person name="Kohn T."/>
            <person name="Peeters S.H."/>
            <person name="Heuer A."/>
            <person name="Rast P."/>
            <person name="Oberbeckmann S."/>
            <person name="Bunk B."/>
            <person name="Jeske O."/>
            <person name="Meyerdierks A."/>
            <person name="Storesund J.E."/>
            <person name="Kallscheuer N."/>
            <person name="Luecker S."/>
            <person name="Lage O.M."/>
            <person name="Pohl T."/>
            <person name="Merkel B.J."/>
            <person name="Hornburger P."/>
            <person name="Mueller R.-W."/>
            <person name="Bruemmer F."/>
            <person name="Labrenz M."/>
            <person name="Spormann A.M."/>
            <person name="Op den Camp H."/>
            <person name="Overmann J."/>
            <person name="Amann R."/>
            <person name="Jetten M.S.M."/>
            <person name="Mascher T."/>
            <person name="Medema M.H."/>
            <person name="Devos D.P."/>
            <person name="Kaster A.-K."/>
            <person name="Ovreas L."/>
            <person name="Rohde M."/>
            <person name="Galperin M.Y."/>
            <person name="Jogler C."/>
        </authorList>
    </citation>
    <scope>NUCLEOTIDE SEQUENCE [LARGE SCALE GENOMIC DNA]</scope>
    <source>
        <strain evidence="8 9">HG15A2</strain>
    </source>
</reference>
<gene>
    <name evidence="8" type="primary">aprE</name>
    <name evidence="8" type="ORF">HG15A2_31280</name>
</gene>
<dbReference type="EMBL" id="CP036263">
    <property type="protein sequence ID" value="QDS99797.1"/>
    <property type="molecule type" value="Genomic_DNA"/>
</dbReference>
<feature type="active site" description="Charge relay system" evidence="5">
    <location>
        <position position="331"/>
    </location>
</feature>
<dbReference type="PRINTS" id="PR00723">
    <property type="entry name" value="SUBTILISIN"/>
</dbReference>
<dbReference type="PANTHER" id="PTHR43806">
    <property type="entry name" value="PEPTIDASE S8"/>
    <property type="match status" value="1"/>
</dbReference>
<comment type="similarity">
    <text evidence="1 5 6">Belongs to the peptidase S8 family.</text>
</comment>
<accession>A0A517MY95</accession>
<dbReference type="Pfam" id="PF00082">
    <property type="entry name" value="Peptidase_S8"/>
    <property type="match status" value="1"/>
</dbReference>
<sequence>MPKRKTDTNRVISQIESLEERLAMTADPVSGFMGGAIEHHAIEEPPALDQHIQQQVEATADFWRDAQAPVDLDEYLREIEQQLNSAHNTTGLNDVRDDYGFTGRGQTVAVIDSGIAYDHYALGGGLGSDYRVVGGWDFTGENDADPYDDGPSGSHGTHVAGIIGSTDSTHEGVAPGADLVGLRVFDDDGNGYFHWVEDALQWVHDHRNDFENPITAVNLSLGVSSWNSSAIPNWANLESEFAQLEADGIFVAVSAGNSYADFNTPGLSYPAASPYVIPVMSVDDSGSLSYYSQRHERAIAAPGRSIYSTVPDYNGNNNGTTDDFRSKSGTSMASPYVAGASVLVREAMEFTGMTGITQDTIFDHMIATADSFFDSATSSSYSRLNIQSAIDALMPVDDYGNSVGAAHDLGTISDTASVSGVISKLNDSDFFSFTAGATGTVSFTASNMSHELAAQWTASGGTVSGANGETLTLDVVAGQSYAVGFSTADGLGYFDFAITSESTSTFTFSDWGTFSSGSQADVNVAGEGWYRVEASQDGYMTVQAAFNAAAGNVTLELYNENMDLVDTGDLRVDVLTNAGQAFYIHAVGTNADVDFLMTNLVDIDNGFVTVNGTDADDAFEFFVNEGYYLTVNGVGYGFDANEASNFVFEGGAGTDVATLYDGAANDVATFRVGNTILSSNDYLVTVNSAEDVYVNSGGGYDHAVFHDSAGDDKYIGWSDRASYRGEGFRHDAVGYSNAVVHSDSGYDSATFYDTAGDEWYIGWHDRVRFGGSGFHHDVRNFESTLATSTGGADASTFYDTDGDDVYVAWADRAIMAGEGYHNDTRGFSGTYAYATTGYDLVKFYDTAGDDTYVSWSDRALITGDGYFNDARGFDQTRVTASGGNDKAVFHDTLGDDNFIGRSDSATMMGAGYRNDAFNFDTYDAIATTGYDQATFYDSAGDDLYIGYYNQAKMWGEGYYHTVNSFDRTIAFSTEGYDQATLYDAAGNDSYVGWSDRALMAGSGFFNDTHGFSRTIAFSNSGNDTSVFHGSDGNDSYVSWANRALMAGSGYFNDAHGFEQSRAYSTGNGNDTATLYDSAGDDQVAAAAWGAYLESSVSRTEVRGFDQVNAYCQNGGIDEATSEEALDYVFNLVGEWH</sequence>
<dbReference type="GO" id="GO:0006508">
    <property type="term" value="P:proteolysis"/>
    <property type="evidence" value="ECO:0007669"/>
    <property type="project" value="UniProtKB-KW"/>
</dbReference>
<name>A0A517MY95_9BACT</name>
<proteinExistence type="inferred from homology"/>
<dbReference type="KEGG" id="amob:HG15A2_31280"/>
<evidence type="ECO:0000313" key="9">
    <source>
        <dbReference type="Proteomes" id="UP000319852"/>
    </source>
</evidence>
<dbReference type="InterPro" id="IPR015500">
    <property type="entry name" value="Peptidase_S8_subtilisin-rel"/>
</dbReference>
<dbReference type="SUPFAM" id="SSF52743">
    <property type="entry name" value="Subtilisin-like"/>
    <property type="match status" value="1"/>
</dbReference>
<keyword evidence="3 5" id="KW-0378">Hydrolase</keyword>
<evidence type="ECO:0000256" key="1">
    <source>
        <dbReference type="ARBA" id="ARBA00011073"/>
    </source>
</evidence>
<dbReference type="RefSeq" id="WP_145060964.1">
    <property type="nucleotide sequence ID" value="NZ_CP036263.1"/>
</dbReference>
<dbReference type="InterPro" id="IPR036852">
    <property type="entry name" value="Peptidase_S8/S53_dom_sf"/>
</dbReference>
<dbReference type="OrthoDB" id="252653at2"/>
<dbReference type="GO" id="GO:0004252">
    <property type="term" value="F:serine-type endopeptidase activity"/>
    <property type="evidence" value="ECO:0007669"/>
    <property type="project" value="UniProtKB-UniRule"/>
</dbReference>
<feature type="domain" description="Peptidase S8/S53" evidence="7">
    <location>
        <begin position="103"/>
        <end position="378"/>
    </location>
</feature>
<evidence type="ECO:0000256" key="2">
    <source>
        <dbReference type="ARBA" id="ARBA00022670"/>
    </source>
</evidence>
<dbReference type="InterPro" id="IPR000209">
    <property type="entry name" value="Peptidase_S8/S53_dom"/>
</dbReference>
<dbReference type="PROSITE" id="PS00138">
    <property type="entry name" value="SUBTILASE_SER"/>
    <property type="match status" value="1"/>
</dbReference>
<feature type="active site" description="Charge relay system" evidence="5">
    <location>
        <position position="112"/>
    </location>
</feature>
<evidence type="ECO:0000256" key="6">
    <source>
        <dbReference type="RuleBase" id="RU003355"/>
    </source>
</evidence>
<dbReference type="Proteomes" id="UP000319852">
    <property type="component" value="Chromosome"/>
</dbReference>
<protein>
    <submittedName>
        <fullName evidence="8">Subtilisin E</fullName>
        <ecNumber evidence="8">3.4.21.62</ecNumber>
    </submittedName>
</protein>